<evidence type="ECO:0000313" key="9">
    <source>
        <dbReference type="Proteomes" id="UP000809789"/>
    </source>
</evidence>
<dbReference type="Gene3D" id="2.60.40.1760">
    <property type="entry name" value="glycosyl hydrolase (family 31)"/>
    <property type="match status" value="1"/>
</dbReference>
<name>A0A8K0L6A9_9PEZI</name>
<dbReference type="InterPro" id="IPR011013">
    <property type="entry name" value="Gal_mutarotase_sf_dom"/>
</dbReference>
<comment type="catalytic activity">
    <reaction evidence="1">
        <text>Hydrolysis of terminal, non-reducing (1-&gt;4)-linked alpha-D-glucose residues with release of alpha-D-glucose.</text>
        <dbReference type="EC" id="3.2.1.20"/>
    </reaction>
</comment>
<dbReference type="InterPro" id="IPR025887">
    <property type="entry name" value="Glyco_hydro_31_N_dom"/>
</dbReference>
<evidence type="ECO:0000256" key="3">
    <source>
        <dbReference type="ARBA" id="ARBA00012741"/>
    </source>
</evidence>
<dbReference type="Pfam" id="PF01055">
    <property type="entry name" value="Glyco_hydro_31_2nd"/>
    <property type="match status" value="1"/>
</dbReference>
<dbReference type="EMBL" id="JAESVG020000002">
    <property type="protein sequence ID" value="KAG8630514.1"/>
    <property type="molecule type" value="Genomic_DNA"/>
</dbReference>
<organism evidence="8 9">
    <name type="scientific">Elsinoe batatas</name>
    <dbReference type="NCBI Taxonomy" id="2601811"/>
    <lineage>
        <taxon>Eukaryota</taxon>
        <taxon>Fungi</taxon>
        <taxon>Dikarya</taxon>
        <taxon>Ascomycota</taxon>
        <taxon>Pezizomycotina</taxon>
        <taxon>Dothideomycetes</taxon>
        <taxon>Dothideomycetidae</taxon>
        <taxon>Myriangiales</taxon>
        <taxon>Elsinoaceae</taxon>
        <taxon>Elsinoe</taxon>
    </lineage>
</organism>
<accession>A0A8K0L6A9</accession>
<keyword evidence="4" id="KW-0378">Hydrolase</keyword>
<dbReference type="Proteomes" id="UP000809789">
    <property type="component" value="Unassembled WGS sequence"/>
</dbReference>
<proteinExistence type="inferred from homology"/>
<keyword evidence="9" id="KW-1185">Reference proteome</keyword>
<comment type="similarity">
    <text evidence="2 4">Belongs to the glycosyl hydrolase 31 family.</text>
</comment>
<feature type="domain" description="Glycoside hydrolase family 31 TIM barrel" evidence="6">
    <location>
        <begin position="191"/>
        <end position="293"/>
    </location>
</feature>
<feature type="domain" description="Glycoside hydrolase family 31 N-terminal" evidence="7">
    <location>
        <begin position="77"/>
        <end position="144"/>
    </location>
</feature>
<dbReference type="PANTHER" id="PTHR22762:SF165">
    <property type="entry name" value="PUTATIVE (AFU_ORTHOLOGUE AFUA_1G06560)-RELATED"/>
    <property type="match status" value="1"/>
</dbReference>
<protein>
    <recommendedName>
        <fullName evidence="3">alpha-glucosidase</fullName>
        <ecNumber evidence="3">3.2.1.20</ecNumber>
    </recommendedName>
</protein>
<reference evidence="8" key="1">
    <citation type="submission" date="2021-07" db="EMBL/GenBank/DDBJ databases">
        <title>Elsinoe batatas strain:CRI-CJ2 Genome sequencing and assembly.</title>
        <authorList>
            <person name="Huang L."/>
        </authorList>
    </citation>
    <scope>NUCLEOTIDE SEQUENCE</scope>
    <source>
        <strain evidence="8">CRI-CJ2</strain>
    </source>
</reference>
<evidence type="ECO:0000259" key="6">
    <source>
        <dbReference type="Pfam" id="PF01055"/>
    </source>
</evidence>
<evidence type="ECO:0000259" key="7">
    <source>
        <dbReference type="Pfam" id="PF13802"/>
    </source>
</evidence>
<dbReference type="Gene3D" id="3.20.20.80">
    <property type="entry name" value="Glycosidases"/>
    <property type="match status" value="1"/>
</dbReference>
<evidence type="ECO:0000256" key="2">
    <source>
        <dbReference type="ARBA" id="ARBA00007806"/>
    </source>
</evidence>
<dbReference type="GO" id="GO:0004558">
    <property type="term" value="F:alpha-1,4-glucosidase activity"/>
    <property type="evidence" value="ECO:0007669"/>
    <property type="project" value="UniProtKB-EC"/>
</dbReference>
<keyword evidence="4" id="KW-0326">Glycosidase</keyword>
<evidence type="ECO:0000256" key="5">
    <source>
        <dbReference type="SAM" id="MobiDB-lite"/>
    </source>
</evidence>
<dbReference type="PANTHER" id="PTHR22762">
    <property type="entry name" value="ALPHA-GLUCOSIDASE"/>
    <property type="match status" value="1"/>
</dbReference>
<evidence type="ECO:0000256" key="4">
    <source>
        <dbReference type="RuleBase" id="RU361185"/>
    </source>
</evidence>
<sequence length="426" mass="47530">MPQLEQVADSFVLEDHSKSSSSSGPGLAHGDKKTFETGGITASVDWTGTPIVTLGWTGLEEPLHSDLPYRSYVVDGPGIAHYTRHDRDALHVGLGEVAAPMDLTARSFKIDATDCFGYEPYKTSPMYKHMPFLVKATPQGSSWSVGAEVDGLWGFYKVYRQDYGGLDEYLIVGKTMKDIVRSYAELVGFPLLAPKWAFGYLSGGYKYTMQDDPPAHQYLLDFADKLKEHDIPFAPKVRNVFNWNKHRFPDPEDFLAKYHALGIRLLSNIKPFILASHPDFEMLKGAQGIVQTRMGADTNPACKTLEEDDYRGLEIFPPKGSSHGNTFRSAWYEDDGLSIKPDITRFEVAYSSTEEKVVVEVTVPSSDKFVPAWTEIAMILPVGDNRHLISASGAFLERIEDDASGRRRYVLPQVTRSEGVEVNGYH</sequence>
<dbReference type="CDD" id="cd14752">
    <property type="entry name" value="GH31_N"/>
    <property type="match status" value="1"/>
</dbReference>
<gene>
    <name evidence="8" type="ORF">KVT40_002133</name>
</gene>
<dbReference type="GO" id="GO:0005975">
    <property type="term" value="P:carbohydrate metabolic process"/>
    <property type="evidence" value="ECO:0007669"/>
    <property type="project" value="InterPro"/>
</dbReference>
<evidence type="ECO:0000256" key="1">
    <source>
        <dbReference type="ARBA" id="ARBA00001657"/>
    </source>
</evidence>
<dbReference type="InterPro" id="IPR017853">
    <property type="entry name" value="GH"/>
</dbReference>
<comment type="caution">
    <text evidence="8">The sequence shown here is derived from an EMBL/GenBank/DDBJ whole genome shotgun (WGS) entry which is preliminary data.</text>
</comment>
<dbReference type="AlphaFoldDB" id="A0A8K0L6A9"/>
<dbReference type="SUPFAM" id="SSF74650">
    <property type="entry name" value="Galactose mutarotase-like"/>
    <property type="match status" value="1"/>
</dbReference>
<dbReference type="Pfam" id="PF13802">
    <property type="entry name" value="Gal_mutarotas_2"/>
    <property type="match status" value="1"/>
</dbReference>
<evidence type="ECO:0000313" key="8">
    <source>
        <dbReference type="EMBL" id="KAG8630514.1"/>
    </source>
</evidence>
<dbReference type="SUPFAM" id="SSF51445">
    <property type="entry name" value="(Trans)glycosidases"/>
    <property type="match status" value="1"/>
</dbReference>
<dbReference type="InterPro" id="IPR000322">
    <property type="entry name" value="Glyco_hydro_31_TIM"/>
</dbReference>
<dbReference type="OrthoDB" id="1334205at2759"/>
<feature type="region of interest" description="Disordered" evidence="5">
    <location>
        <begin position="13"/>
        <end position="34"/>
    </location>
</feature>
<dbReference type="EC" id="3.2.1.20" evidence="3"/>
<dbReference type="GO" id="GO:0030246">
    <property type="term" value="F:carbohydrate binding"/>
    <property type="evidence" value="ECO:0007669"/>
    <property type="project" value="InterPro"/>
</dbReference>